<keyword evidence="1" id="KW-0812">Transmembrane</keyword>
<feature type="transmembrane region" description="Helical" evidence="1">
    <location>
        <begin position="88"/>
        <end position="111"/>
    </location>
</feature>
<sequence>MDYHMKLPRNGKEFIVFLLILSVLSVLIIAPFITSLEMGFSLSTLRNAFGVMPFIWIAVVILVLLTHEPATKISNKILTQEDSFRAHMIVNCLVNVFMMSIALSIIAPWIGMRQINMIPIHNFLNLWPRNFAIAFFIELLIAQPIARYIMLKMHVKMDGNTALETK</sequence>
<accession>A0A5R9EJH1</accession>
<protein>
    <recommendedName>
        <fullName evidence="4">DUF2798 domain-containing protein</fullName>
    </recommendedName>
</protein>
<dbReference type="Pfam" id="PF11391">
    <property type="entry name" value="DUF2798"/>
    <property type="match status" value="1"/>
</dbReference>
<name>A0A5R9EJH1_9LACT</name>
<gene>
    <name evidence="2" type="ORF">FEZ33_00880</name>
</gene>
<evidence type="ECO:0008006" key="4">
    <source>
        <dbReference type="Google" id="ProtNLM"/>
    </source>
</evidence>
<dbReference type="OrthoDB" id="7062363at2"/>
<reference evidence="2 3" key="1">
    <citation type="submission" date="2019-05" db="EMBL/GenBank/DDBJ databases">
        <title>The metagenome of a microbial culture collection derived from dairy environment covers the genomic content of the human microbiome.</title>
        <authorList>
            <person name="Roder T."/>
            <person name="Wuthrich D."/>
            <person name="Sattari Z."/>
            <person name="Von Ah U."/>
            <person name="Bar C."/>
            <person name="Ronchi F."/>
            <person name="Macpherson A.J."/>
            <person name="Ganal-Vonarburg S.C."/>
            <person name="Bruggmann R."/>
            <person name="Vergeres G."/>
        </authorList>
    </citation>
    <scope>NUCLEOTIDE SEQUENCE [LARGE SCALE GENOMIC DNA]</scope>
    <source>
        <strain evidence="2 3">FAM 24227</strain>
    </source>
</reference>
<comment type="caution">
    <text evidence="2">The sequence shown here is derived from an EMBL/GenBank/DDBJ whole genome shotgun (WGS) entry which is preliminary data.</text>
</comment>
<evidence type="ECO:0000313" key="2">
    <source>
        <dbReference type="EMBL" id="TLQ49569.1"/>
    </source>
</evidence>
<dbReference type="EMBL" id="VBSP01000001">
    <property type="protein sequence ID" value="TLQ49569.1"/>
    <property type="molecule type" value="Genomic_DNA"/>
</dbReference>
<feature type="transmembrane region" description="Helical" evidence="1">
    <location>
        <begin position="48"/>
        <end position="67"/>
    </location>
</feature>
<keyword evidence="1" id="KW-0472">Membrane</keyword>
<feature type="transmembrane region" description="Helical" evidence="1">
    <location>
        <begin position="14"/>
        <end position="36"/>
    </location>
</feature>
<evidence type="ECO:0000256" key="1">
    <source>
        <dbReference type="SAM" id="Phobius"/>
    </source>
</evidence>
<dbReference type="Proteomes" id="UP000306420">
    <property type="component" value="Unassembled WGS sequence"/>
</dbReference>
<dbReference type="RefSeq" id="WP_138403491.1">
    <property type="nucleotide sequence ID" value="NZ_VBSP01000001.1"/>
</dbReference>
<dbReference type="AlphaFoldDB" id="A0A5R9EJH1"/>
<organism evidence="2 3">
    <name type="scientific">Ruoffia tabacinasalis</name>
    <dbReference type="NCBI Taxonomy" id="87458"/>
    <lineage>
        <taxon>Bacteria</taxon>
        <taxon>Bacillati</taxon>
        <taxon>Bacillota</taxon>
        <taxon>Bacilli</taxon>
        <taxon>Lactobacillales</taxon>
        <taxon>Aerococcaceae</taxon>
        <taxon>Ruoffia</taxon>
    </lineage>
</organism>
<evidence type="ECO:0000313" key="3">
    <source>
        <dbReference type="Proteomes" id="UP000306420"/>
    </source>
</evidence>
<feature type="transmembrane region" description="Helical" evidence="1">
    <location>
        <begin position="131"/>
        <end position="150"/>
    </location>
</feature>
<keyword evidence="1" id="KW-1133">Transmembrane helix</keyword>
<dbReference type="InterPro" id="IPR021529">
    <property type="entry name" value="DUF2798"/>
</dbReference>
<proteinExistence type="predicted"/>